<protein>
    <submittedName>
        <fullName evidence="1">Uncharacterized protein</fullName>
    </submittedName>
</protein>
<name>A0A8H3SGC2_9EURO</name>
<organism evidence="1 2">
    <name type="scientific">Aspergillus udagawae</name>
    <dbReference type="NCBI Taxonomy" id="91492"/>
    <lineage>
        <taxon>Eukaryota</taxon>
        <taxon>Fungi</taxon>
        <taxon>Dikarya</taxon>
        <taxon>Ascomycota</taxon>
        <taxon>Pezizomycotina</taxon>
        <taxon>Eurotiomycetes</taxon>
        <taxon>Eurotiomycetidae</taxon>
        <taxon>Eurotiales</taxon>
        <taxon>Aspergillaceae</taxon>
        <taxon>Aspergillus</taxon>
        <taxon>Aspergillus subgen. Fumigati</taxon>
    </lineage>
</organism>
<dbReference type="AlphaFoldDB" id="A0A8H3SGC2"/>
<accession>A0A8H3SGC2</accession>
<evidence type="ECO:0000313" key="2">
    <source>
        <dbReference type="Proteomes" id="UP000465221"/>
    </source>
</evidence>
<dbReference type="Pfam" id="PF12013">
    <property type="entry name" value="OrsD"/>
    <property type="match status" value="1"/>
</dbReference>
<gene>
    <name evidence="1" type="ORF">IFM46972_11388</name>
</gene>
<dbReference type="InterPro" id="IPR022698">
    <property type="entry name" value="OrsD"/>
</dbReference>
<reference evidence="1 2" key="1">
    <citation type="submission" date="2020-01" db="EMBL/GenBank/DDBJ databases">
        <title>Draft genome sequence of Aspergillus udagawae IFM 46972.</title>
        <authorList>
            <person name="Takahashi H."/>
            <person name="Yaguchi T."/>
        </authorList>
    </citation>
    <scope>NUCLEOTIDE SEQUENCE [LARGE SCALE GENOMIC DNA]</scope>
    <source>
        <strain evidence="1 2">IFM 46972</strain>
    </source>
</reference>
<evidence type="ECO:0000313" key="1">
    <source>
        <dbReference type="EMBL" id="GFF59462.1"/>
    </source>
</evidence>
<comment type="caution">
    <text evidence="1">The sequence shown here is derived from an EMBL/GenBank/DDBJ whole genome shotgun (WGS) entry which is preliminary data.</text>
</comment>
<proteinExistence type="predicted"/>
<dbReference type="Proteomes" id="UP000465221">
    <property type="component" value="Unassembled WGS sequence"/>
</dbReference>
<dbReference type="EMBL" id="BLKC01000217">
    <property type="protein sequence ID" value="GFF59462.1"/>
    <property type="molecule type" value="Genomic_DNA"/>
</dbReference>
<sequence>MATPALREAVLMEMLKRPWINPTKRPCVIPSLGDPPVLGLPVYQGHGCPYCSYVARTTKTMQKHHWETYKDLEPPCGHEQQSQWQAKASCHLATYAISCHKQALQASVLMTAAERIRACMDQALQEGEAAAEIKNSQVPVINPHPMAVSPWLKLTRWPEYLRGQDLATVALLGCLPDPLRHQLNTAQLAALDQMEEHAQQLLDLQGQHQLVLQGKDPYRYTSYLSSLVKMAQMLVALQAIRLAKTSQVTHPVDTLDEMCECFLLYGVRAPFSWITWLHTYRKKIQNSTTSMGYIY</sequence>